<comment type="caution">
    <text evidence="3">The sequence shown here is derived from an EMBL/GenBank/DDBJ whole genome shotgun (WGS) entry which is preliminary data.</text>
</comment>
<name>A0A1S8B171_9EURY</name>
<feature type="transmembrane region" description="Helical" evidence="2">
    <location>
        <begin position="308"/>
        <end position="330"/>
    </location>
</feature>
<keyword evidence="1" id="KW-0175">Coiled coil</keyword>
<feature type="transmembrane region" description="Helical" evidence="2">
    <location>
        <begin position="266"/>
        <end position="287"/>
    </location>
</feature>
<keyword evidence="2" id="KW-0812">Transmembrane</keyword>
<dbReference type="STRING" id="301967.A6E15_17095"/>
<organism evidence="3 4">
    <name type="scientific">Natrinema saccharevitans</name>
    <dbReference type="NCBI Taxonomy" id="301967"/>
    <lineage>
        <taxon>Archaea</taxon>
        <taxon>Methanobacteriati</taxon>
        <taxon>Methanobacteriota</taxon>
        <taxon>Stenosarchaea group</taxon>
        <taxon>Halobacteria</taxon>
        <taxon>Halobacteriales</taxon>
        <taxon>Natrialbaceae</taxon>
        <taxon>Natrinema</taxon>
    </lineage>
</organism>
<keyword evidence="2" id="KW-1133">Transmembrane helix</keyword>
<dbReference type="RefSeq" id="WP_076148096.1">
    <property type="nucleotide sequence ID" value="NZ_LWLN01000001.1"/>
</dbReference>
<protein>
    <submittedName>
        <fullName evidence="3">Uncharacterized protein</fullName>
    </submittedName>
</protein>
<evidence type="ECO:0000256" key="1">
    <source>
        <dbReference type="SAM" id="Coils"/>
    </source>
</evidence>
<keyword evidence="2" id="KW-0472">Membrane</keyword>
<dbReference type="AlphaFoldDB" id="A0A1S8B171"/>
<evidence type="ECO:0000256" key="2">
    <source>
        <dbReference type="SAM" id="Phobius"/>
    </source>
</evidence>
<feature type="coiled-coil region" evidence="1">
    <location>
        <begin position="155"/>
        <end position="182"/>
    </location>
</feature>
<dbReference type="Proteomes" id="UP000189370">
    <property type="component" value="Unassembled WGS sequence"/>
</dbReference>
<dbReference type="OrthoDB" id="331633at2157"/>
<keyword evidence="4" id="KW-1185">Reference proteome</keyword>
<gene>
    <name evidence="3" type="ORF">A6E15_17095</name>
</gene>
<sequence length="339" mass="35546">MTGTRRLACFAVVLCAALAVGSGAVGATELDCRADGPTVVGDVGGEWTADDQTLYEGSTFDLAYCNGETAYRSDWLETEAIDDDDGFAVERASDEYGDAVVYTVTVTGNGQREISFAEYVNLDADEAGGLTVEVATTDADADPLERIDEDSVDEYRSARTSLADATAALENATTEIENGDADPDAAETELQRLDSTYGNMTDRENAITEYLLERTGDSGGSMAALAAVRTNATAQRTAADAAVEQYRKAVTAERSEAKSTVRTATFGSLAAGLAVGVAAGVAVPLVAARRVEEAIKLSRNVSYDRKTALLPMLVGLLLAIIGAVVLAVVVEPSLLEVIR</sequence>
<dbReference type="EMBL" id="LWLN01000001">
    <property type="protein sequence ID" value="OLZ42571.1"/>
    <property type="molecule type" value="Genomic_DNA"/>
</dbReference>
<reference evidence="4" key="1">
    <citation type="submission" date="2016-04" db="EMBL/GenBank/DDBJ databases">
        <authorList>
            <person name="Chen S.-C."/>
            <person name="Lai M.-C."/>
        </authorList>
    </citation>
    <scope>NUCLEOTIDE SEQUENCE [LARGE SCALE GENOMIC DNA]</scope>
    <source>
        <strain evidence="4">AB14</strain>
    </source>
</reference>
<proteinExistence type="predicted"/>
<evidence type="ECO:0000313" key="4">
    <source>
        <dbReference type="Proteomes" id="UP000189370"/>
    </source>
</evidence>
<evidence type="ECO:0000313" key="3">
    <source>
        <dbReference type="EMBL" id="OLZ42571.1"/>
    </source>
</evidence>
<accession>A0A1S8B171</accession>